<dbReference type="Pfam" id="PF00486">
    <property type="entry name" value="Trans_reg_C"/>
    <property type="match status" value="1"/>
</dbReference>
<evidence type="ECO:0000256" key="3">
    <source>
        <dbReference type="ARBA" id="ARBA00023015"/>
    </source>
</evidence>
<evidence type="ECO:0000259" key="9">
    <source>
        <dbReference type="PROSITE" id="PS51755"/>
    </source>
</evidence>
<evidence type="ECO:0000256" key="7">
    <source>
        <dbReference type="PROSITE-ProRule" id="PRU01091"/>
    </source>
</evidence>
<dbReference type="GO" id="GO:0000156">
    <property type="term" value="F:phosphorelay response regulator activity"/>
    <property type="evidence" value="ECO:0007669"/>
    <property type="project" value="TreeGrafter"/>
</dbReference>
<keyword evidence="4 7" id="KW-0238">DNA-binding</keyword>
<dbReference type="Gene3D" id="3.40.50.2300">
    <property type="match status" value="1"/>
</dbReference>
<dbReference type="CDD" id="cd00383">
    <property type="entry name" value="trans_reg_C"/>
    <property type="match status" value="1"/>
</dbReference>
<evidence type="ECO:0000256" key="4">
    <source>
        <dbReference type="ARBA" id="ARBA00023125"/>
    </source>
</evidence>
<keyword evidence="3" id="KW-0805">Transcription regulation</keyword>
<dbReference type="PROSITE" id="PS51755">
    <property type="entry name" value="OMPR_PHOB"/>
    <property type="match status" value="1"/>
</dbReference>
<keyword evidence="1 6" id="KW-0597">Phosphoprotein</keyword>
<evidence type="ECO:0000256" key="1">
    <source>
        <dbReference type="ARBA" id="ARBA00022553"/>
    </source>
</evidence>
<protein>
    <submittedName>
        <fullName evidence="10">DNA-binding response regulator</fullName>
    </submittedName>
</protein>
<comment type="caution">
    <text evidence="10">The sequence shown here is derived from an EMBL/GenBank/DDBJ whole genome shotgun (WGS) entry which is preliminary data.</text>
</comment>
<feature type="domain" description="OmpR/PhoB-type" evidence="9">
    <location>
        <begin position="128"/>
        <end position="222"/>
    </location>
</feature>
<dbReference type="PROSITE" id="PS50110">
    <property type="entry name" value="RESPONSE_REGULATORY"/>
    <property type="match status" value="1"/>
</dbReference>
<evidence type="ECO:0000313" key="10">
    <source>
        <dbReference type="EMBL" id="PLW69283.1"/>
    </source>
</evidence>
<keyword evidence="2" id="KW-0902">Two-component regulatory system</keyword>
<dbReference type="AlphaFoldDB" id="A0A2N5X482"/>
<dbReference type="SMART" id="SM00862">
    <property type="entry name" value="Trans_reg_C"/>
    <property type="match status" value="1"/>
</dbReference>
<keyword evidence="11" id="KW-1185">Reference proteome</keyword>
<dbReference type="GO" id="GO:0006355">
    <property type="term" value="P:regulation of DNA-templated transcription"/>
    <property type="evidence" value="ECO:0007669"/>
    <property type="project" value="InterPro"/>
</dbReference>
<dbReference type="PANTHER" id="PTHR48111:SF67">
    <property type="entry name" value="TRANSCRIPTIONAL REGULATORY PROTEIN TCTD"/>
    <property type="match status" value="1"/>
</dbReference>
<dbReference type="CDD" id="cd17624">
    <property type="entry name" value="REC_OmpR_PmrA-like"/>
    <property type="match status" value="1"/>
</dbReference>
<feature type="DNA-binding region" description="OmpR/PhoB-type" evidence="7">
    <location>
        <begin position="128"/>
        <end position="222"/>
    </location>
</feature>
<dbReference type="GO" id="GO:0000976">
    <property type="term" value="F:transcription cis-regulatory region binding"/>
    <property type="evidence" value="ECO:0007669"/>
    <property type="project" value="TreeGrafter"/>
</dbReference>
<keyword evidence="5" id="KW-0804">Transcription</keyword>
<name>A0A2N5X482_9GAMM</name>
<dbReference type="PANTHER" id="PTHR48111">
    <property type="entry name" value="REGULATOR OF RPOS"/>
    <property type="match status" value="1"/>
</dbReference>
<accession>A0A2N5X482</accession>
<evidence type="ECO:0000313" key="11">
    <source>
        <dbReference type="Proteomes" id="UP000235005"/>
    </source>
</evidence>
<dbReference type="GO" id="GO:0032993">
    <property type="term" value="C:protein-DNA complex"/>
    <property type="evidence" value="ECO:0007669"/>
    <property type="project" value="TreeGrafter"/>
</dbReference>
<dbReference type="InterPro" id="IPR011006">
    <property type="entry name" value="CheY-like_superfamily"/>
</dbReference>
<dbReference type="Gene3D" id="1.10.10.10">
    <property type="entry name" value="Winged helix-like DNA-binding domain superfamily/Winged helix DNA-binding domain"/>
    <property type="match status" value="1"/>
</dbReference>
<feature type="modified residue" description="4-aspartylphosphate" evidence="6">
    <location>
        <position position="55"/>
    </location>
</feature>
<dbReference type="Pfam" id="PF00072">
    <property type="entry name" value="Response_reg"/>
    <property type="match status" value="1"/>
</dbReference>
<evidence type="ECO:0000256" key="5">
    <source>
        <dbReference type="ARBA" id="ARBA00023163"/>
    </source>
</evidence>
<gene>
    <name evidence="10" type="ORF">C0039_08765</name>
</gene>
<dbReference type="Gene3D" id="6.10.250.690">
    <property type="match status" value="1"/>
</dbReference>
<dbReference type="OrthoDB" id="9802426at2"/>
<dbReference type="InterPro" id="IPR001789">
    <property type="entry name" value="Sig_transdc_resp-reg_receiver"/>
</dbReference>
<reference evidence="10 11" key="1">
    <citation type="submission" date="2018-01" db="EMBL/GenBank/DDBJ databases">
        <title>The draft genome sequence of Halioglobus lutimaris HF004.</title>
        <authorList>
            <person name="Du Z.-J."/>
            <person name="Shi M.-J."/>
        </authorList>
    </citation>
    <scope>NUCLEOTIDE SEQUENCE [LARGE SCALE GENOMIC DNA]</scope>
    <source>
        <strain evidence="10 11">HF004</strain>
    </source>
</reference>
<dbReference type="Proteomes" id="UP000235005">
    <property type="component" value="Unassembled WGS sequence"/>
</dbReference>
<evidence type="ECO:0000256" key="2">
    <source>
        <dbReference type="ARBA" id="ARBA00023012"/>
    </source>
</evidence>
<dbReference type="FunFam" id="3.40.50.2300:FF:000002">
    <property type="entry name" value="DNA-binding response regulator PhoP"/>
    <property type="match status" value="1"/>
</dbReference>
<evidence type="ECO:0000256" key="6">
    <source>
        <dbReference type="PROSITE-ProRule" id="PRU00169"/>
    </source>
</evidence>
<dbReference type="SMART" id="SM00448">
    <property type="entry name" value="REC"/>
    <property type="match status" value="1"/>
</dbReference>
<dbReference type="InterPro" id="IPR036388">
    <property type="entry name" value="WH-like_DNA-bd_sf"/>
</dbReference>
<organism evidence="10 11">
    <name type="scientific">Pseudohalioglobus lutimaris</name>
    <dbReference type="NCBI Taxonomy" id="1737061"/>
    <lineage>
        <taxon>Bacteria</taxon>
        <taxon>Pseudomonadati</taxon>
        <taxon>Pseudomonadota</taxon>
        <taxon>Gammaproteobacteria</taxon>
        <taxon>Cellvibrionales</taxon>
        <taxon>Halieaceae</taxon>
        <taxon>Pseudohalioglobus</taxon>
    </lineage>
</organism>
<dbReference type="EMBL" id="PKUS01000008">
    <property type="protein sequence ID" value="PLW69283.1"/>
    <property type="molecule type" value="Genomic_DNA"/>
</dbReference>
<evidence type="ECO:0000259" key="8">
    <source>
        <dbReference type="PROSITE" id="PS50110"/>
    </source>
</evidence>
<dbReference type="InterPro" id="IPR001867">
    <property type="entry name" value="OmpR/PhoB-type_DNA-bd"/>
</dbReference>
<dbReference type="SUPFAM" id="SSF52172">
    <property type="entry name" value="CheY-like"/>
    <property type="match status" value="1"/>
</dbReference>
<sequence>MGNSVRILLVEDDQQLGESVEAALRLEQYAVDWLRNGDAVRSTVSATPYDLLILDLGLPGVPGMQVLRQLRADKHDLPVLVLTARQTLEDKVDGLDSGADDYLTKPFEIEELFARVRMLLRRSGERRSQQIAAAGISLDPVTRVVRFDGEELDLTAREYAILEILLRNAGRFVSRPRLEEGIYSWGEEVGSNTVEVYISRLRKRFGSEAIETMRGVGYRIPR</sequence>
<dbReference type="InterPro" id="IPR039420">
    <property type="entry name" value="WalR-like"/>
</dbReference>
<feature type="domain" description="Response regulatory" evidence="8">
    <location>
        <begin position="6"/>
        <end position="120"/>
    </location>
</feature>
<proteinExistence type="predicted"/>
<dbReference type="GO" id="GO:0005829">
    <property type="term" value="C:cytosol"/>
    <property type="evidence" value="ECO:0007669"/>
    <property type="project" value="TreeGrafter"/>
</dbReference>